<dbReference type="AlphaFoldDB" id="A0A9R1VUT6"/>
<comment type="caution">
    <text evidence="1">The sequence shown here is derived from an EMBL/GenBank/DDBJ whole genome shotgun (WGS) entry which is preliminary data.</text>
</comment>
<evidence type="ECO:0000313" key="2">
    <source>
        <dbReference type="Proteomes" id="UP000235145"/>
    </source>
</evidence>
<reference evidence="1 2" key="1">
    <citation type="journal article" date="2017" name="Nat. Commun.">
        <title>Genome assembly with in vitro proximity ligation data and whole-genome triplication in lettuce.</title>
        <authorList>
            <person name="Reyes-Chin-Wo S."/>
            <person name="Wang Z."/>
            <person name="Yang X."/>
            <person name="Kozik A."/>
            <person name="Arikit S."/>
            <person name="Song C."/>
            <person name="Xia L."/>
            <person name="Froenicke L."/>
            <person name="Lavelle D.O."/>
            <person name="Truco M.J."/>
            <person name="Xia R."/>
            <person name="Zhu S."/>
            <person name="Xu C."/>
            <person name="Xu H."/>
            <person name="Xu X."/>
            <person name="Cox K."/>
            <person name="Korf I."/>
            <person name="Meyers B.C."/>
            <person name="Michelmore R.W."/>
        </authorList>
    </citation>
    <scope>NUCLEOTIDE SEQUENCE [LARGE SCALE GENOMIC DNA]</scope>
    <source>
        <strain evidence="2">cv. Salinas</strain>
        <tissue evidence="1">Seedlings</tissue>
    </source>
</reference>
<dbReference type="PANTHER" id="PTHR31973">
    <property type="entry name" value="POLYPROTEIN, PUTATIVE-RELATED"/>
    <property type="match status" value="1"/>
</dbReference>
<name>A0A9R1VUT6_LACSA</name>
<accession>A0A9R1VUT6</accession>
<dbReference type="Proteomes" id="UP000235145">
    <property type="component" value="Unassembled WGS sequence"/>
</dbReference>
<organism evidence="1 2">
    <name type="scientific">Lactuca sativa</name>
    <name type="common">Garden lettuce</name>
    <dbReference type="NCBI Taxonomy" id="4236"/>
    <lineage>
        <taxon>Eukaryota</taxon>
        <taxon>Viridiplantae</taxon>
        <taxon>Streptophyta</taxon>
        <taxon>Embryophyta</taxon>
        <taxon>Tracheophyta</taxon>
        <taxon>Spermatophyta</taxon>
        <taxon>Magnoliopsida</taxon>
        <taxon>eudicotyledons</taxon>
        <taxon>Gunneridae</taxon>
        <taxon>Pentapetalae</taxon>
        <taxon>asterids</taxon>
        <taxon>campanulids</taxon>
        <taxon>Asterales</taxon>
        <taxon>Asteraceae</taxon>
        <taxon>Cichorioideae</taxon>
        <taxon>Cichorieae</taxon>
        <taxon>Lactucinae</taxon>
        <taxon>Lactuca</taxon>
    </lineage>
</organism>
<keyword evidence="2" id="KW-1185">Reference proteome</keyword>
<proteinExistence type="predicted"/>
<evidence type="ECO:0008006" key="3">
    <source>
        <dbReference type="Google" id="ProtNLM"/>
    </source>
</evidence>
<gene>
    <name evidence="1" type="ORF">LSAT_V11C400221980</name>
</gene>
<dbReference type="EMBL" id="NBSK02000004">
    <property type="protein sequence ID" value="KAJ0210953.1"/>
    <property type="molecule type" value="Genomic_DNA"/>
</dbReference>
<evidence type="ECO:0000313" key="1">
    <source>
        <dbReference type="EMBL" id="KAJ0210953.1"/>
    </source>
</evidence>
<sequence length="262" mass="30345">MSKEIMDRVESNSTVPVKALQDQLQKKYGVDFSIHKVFRAKVDVKKNTVGDYKKHYKVLRAYILEFQSANPDTTVKLELEDVLEPTMLNYTSRCFKILYVYLEGMKNSFKACLIDLLGLDGDHIKGPYPSQILTTVGLDYNNVIHPLAYAIIETENCQRRKWFLECLGDDLNLNVMSNFTFVSDIQKLRTCSHVLNIGIKEYKDHLWDRATVTTLPDFNHYIHQLSLYCNSACKWLKSIPPQHWAKSYFTAKLFILTNCILS</sequence>
<protein>
    <recommendedName>
        <fullName evidence="3">MULE transposase domain-containing protein</fullName>
    </recommendedName>
</protein>
<dbReference type="PANTHER" id="PTHR31973:SF190">
    <property type="entry name" value="MULE TRANSPOSASE DOMAIN-CONTAINING PROTEIN"/>
    <property type="match status" value="1"/>
</dbReference>